<reference evidence="2 3" key="1">
    <citation type="submission" date="2019-07" db="EMBL/GenBank/DDBJ databases">
        <title>Genomic Encyclopedia of Archaeal and Bacterial Type Strains, Phase II (KMG-II): from individual species to whole genera.</title>
        <authorList>
            <person name="Goeker M."/>
        </authorList>
    </citation>
    <scope>NUCLEOTIDE SEQUENCE [LARGE SCALE GENOMIC DNA]</scope>
    <source>
        <strain evidence="2 3">ATCC BAA-1139</strain>
    </source>
</reference>
<dbReference type="InterPro" id="IPR029062">
    <property type="entry name" value="Class_I_gatase-like"/>
</dbReference>
<gene>
    <name evidence="2" type="ORF">JN12_03980</name>
</gene>
<dbReference type="OrthoDB" id="9792284at2"/>
<feature type="domain" description="DJ-1/PfpI" evidence="1">
    <location>
        <begin position="66"/>
        <end position="144"/>
    </location>
</feature>
<evidence type="ECO:0000313" key="2">
    <source>
        <dbReference type="EMBL" id="TWJ13065.1"/>
    </source>
</evidence>
<dbReference type="Pfam" id="PF01965">
    <property type="entry name" value="DJ-1_PfpI"/>
    <property type="match status" value="1"/>
</dbReference>
<dbReference type="PANTHER" id="PTHR10224:SF12">
    <property type="entry name" value="GLYOXALASE ELBB"/>
    <property type="match status" value="1"/>
</dbReference>
<name>A0A562V5D3_9BACT</name>
<dbReference type="CDD" id="cd03133">
    <property type="entry name" value="GATase1_ES1"/>
    <property type="match status" value="1"/>
</dbReference>
<keyword evidence="3" id="KW-1185">Reference proteome</keyword>
<organism evidence="2 3">
    <name type="scientific">Geobacter argillaceus</name>
    <dbReference type="NCBI Taxonomy" id="345631"/>
    <lineage>
        <taxon>Bacteria</taxon>
        <taxon>Pseudomonadati</taxon>
        <taxon>Thermodesulfobacteriota</taxon>
        <taxon>Desulfuromonadia</taxon>
        <taxon>Geobacterales</taxon>
        <taxon>Geobacteraceae</taxon>
        <taxon>Geobacter</taxon>
    </lineage>
</organism>
<dbReference type="Proteomes" id="UP000319449">
    <property type="component" value="Unassembled WGS sequence"/>
</dbReference>
<proteinExistence type="predicted"/>
<evidence type="ECO:0000259" key="1">
    <source>
        <dbReference type="Pfam" id="PF01965"/>
    </source>
</evidence>
<dbReference type="PANTHER" id="PTHR10224">
    <property type="entry name" value="ES1 PROTEIN HOMOLOG, MITOCHONDRIAL"/>
    <property type="match status" value="1"/>
</dbReference>
<comment type="caution">
    <text evidence="2">The sequence shown here is derived from an EMBL/GenBank/DDBJ whole genome shotgun (WGS) entry which is preliminary data.</text>
</comment>
<accession>A0A562V5D3</accession>
<sequence length="225" mass="23571">MKKRVGVVLSGCGVYDGSEIHEAVFTLLAIDQNGAQAVCMAPDIELEEINHLSGQPTGARRNVQIESARISRGKIKNIADIKSSDLDAIIFPGGFGAAKNLCDFTSKGADASIQPDVARLLQEMAAEKKPIGAICIAPALIAATLGKQYTPQLTIGTDAGTAAAINATGSRHVACPVRDFVLDKENKIVSTPAYMLAARISETAEGIDRTVKALLELLSNLTIGG</sequence>
<dbReference type="InterPro" id="IPR002818">
    <property type="entry name" value="DJ-1/PfpI"/>
</dbReference>
<dbReference type="EMBL" id="VLLN01000048">
    <property type="protein sequence ID" value="TWJ13065.1"/>
    <property type="molecule type" value="Genomic_DNA"/>
</dbReference>
<dbReference type="RefSeq" id="WP_145026150.1">
    <property type="nucleotide sequence ID" value="NZ_VLLN01000048.1"/>
</dbReference>
<protein>
    <submittedName>
        <fullName evidence="2">Enhancing lycopene biosynthesis protein 2</fullName>
    </submittedName>
</protein>
<evidence type="ECO:0000313" key="3">
    <source>
        <dbReference type="Proteomes" id="UP000319449"/>
    </source>
</evidence>
<dbReference type="PIRSF" id="PIRSF006320">
    <property type="entry name" value="Elb2"/>
    <property type="match status" value="1"/>
</dbReference>
<dbReference type="InterPro" id="IPR026041">
    <property type="entry name" value="ElbB"/>
</dbReference>
<dbReference type="AlphaFoldDB" id="A0A562V5D3"/>
<dbReference type="NCBIfam" id="NF008747">
    <property type="entry name" value="PRK11780.1"/>
    <property type="match status" value="1"/>
</dbReference>
<dbReference type="Gene3D" id="3.40.50.880">
    <property type="match status" value="1"/>
</dbReference>
<dbReference type="SUPFAM" id="SSF52317">
    <property type="entry name" value="Class I glutamine amidotransferase-like"/>
    <property type="match status" value="1"/>
</dbReference>